<evidence type="ECO:0000313" key="3">
    <source>
        <dbReference type="Proteomes" id="UP000034667"/>
    </source>
</evidence>
<feature type="compositionally biased region" description="Basic residues" evidence="1">
    <location>
        <begin position="1"/>
        <end position="15"/>
    </location>
</feature>
<dbReference type="Proteomes" id="UP000034667">
    <property type="component" value="Unassembled WGS sequence"/>
</dbReference>
<proteinExistence type="predicted"/>
<feature type="region of interest" description="Disordered" evidence="1">
    <location>
        <begin position="1"/>
        <end position="25"/>
    </location>
</feature>
<evidence type="ECO:0000256" key="1">
    <source>
        <dbReference type="SAM" id="MobiDB-lite"/>
    </source>
</evidence>
<comment type="caution">
    <text evidence="2">The sequence shown here is derived from an EMBL/GenBank/DDBJ whole genome shotgun (WGS) entry which is preliminary data.</text>
</comment>
<gene>
    <name evidence="2" type="ORF">DU41_18340</name>
</gene>
<evidence type="ECO:0000313" key="2">
    <source>
        <dbReference type="EMBL" id="KKG39794.1"/>
    </source>
</evidence>
<sequence length="91" mass="10319">MKRTAYSRGAIRARRHSGETGLGRPTTYKNFESKSIYFQEVDSIYKFLKMEKYHRISKGSGVMAIIKNKTKHVTAQSIVNGAPMSLSLIHI</sequence>
<name>A0A0F8FBW2_METMZ</name>
<protein>
    <submittedName>
        <fullName evidence="2">Uncharacterized protein</fullName>
    </submittedName>
</protein>
<accession>A0A0F8FBW2</accession>
<dbReference type="AlphaFoldDB" id="A0A0F8FBW2"/>
<reference evidence="2 3" key="1">
    <citation type="journal article" date="2015" name="ISME J.">
        <title>Genomic and phenotypic differentiation among Methanosarcina mazei populations from Columbia River sediment.</title>
        <authorList>
            <person name="Youngblut N.D."/>
            <person name="Wirth J.S."/>
            <person name="Henriksen J.R."/>
            <person name="Smith M."/>
            <person name="Simon H."/>
            <person name="Metcalf W.W."/>
            <person name="Whitaker R.J."/>
        </authorList>
    </citation>
    <scope>NUCLEOTIDE SEQUENCE [LARGE SCALE GENOMIC DNA]</scope>
    <source>
        <strain evidence="2 3">3.F.A.2.3</strain>
    </source>
</reference>
<organism evidence="2 3">
    <name type="scientific">Methanosarcina mazei</name>
    <name type="common">Methanosarcina frisia</name>
    <dbReference type="NCBI Taxonomy" id="2209"/>
    <lineage>
        <taxon>Archaea</taxon>
        <taxon>Methanobacteriati</taxon>
        <taxon>Methanobacteriota</taxon>
        <taxon>Stenosarchaea group</taxon>
        <taxon>Methanomicrobia</taxon>
        <taxon>Methanosarcinales</taxon>
        <taxon>Methanosarcinaceae</taxon>
        <taxon>Methanosarcina</taxon>
    </lineage>
</organism>
<dbReference type="EMBL" id="JJPE01000161">
    <property type="protein sequence ID" value="KKG39794.1"/>
    <property type="molecule type" value="Genomic_DNA"/>
</dbReference>
<dbReference type="PATRIC" id="fig|2209.64.peg.3980"/>